<name>A0ABY1HJ65_9GAMM</name>
<dbReference type="EMBL" id="FPLJ01000117">
    <property type="protein sequence ID" value="SGZ01958.1"/>
    <property type="molecule type" value="Genomic_DNA"/>
</dbReference>
<reference evidence="1 2" key="1">
    <citation type="submission" date="2016-11" db="EMBL/GenBank/DDBJ databases">
        <authorList>
            <person name="Klemetsen T."/>
        </authorList>
    </citation>
    <scope>NUCLEOTIDE SEQUENCE [LARGE SCALE GENOMIC DNA]</scope>
    <source>
        <strain evidence="1">MT 2528</strain>
    </source>
</reference>
<accession>A0ABY1HJ65</accession>
<evidence type="ECO:0000313" key="1">
    <source>
        <dbReference type="EMBL" id="SGZ01958.1"/>
    </source>
</evidence>
<proteinExistence type="predicted"/>
<dbReference type="Proteomes" id="UP000182660">
    <property type="component" value="Unassembled WGS sequence"/>
</dbReference>
<gene>
    <name evidence="1" type="ORF">MT2528_4320</name>
</gene>
<evidence type="ECO:0000313" key="2">
    <source>
        <dbReference type="Proteomes" id="UP000182660"/>
    </source>
</evidence>
<sequence length="59" mass="6628">MTLIDHGNGIQKSHCEKWLKSGYSVIPLIAYHTHGGNLPVFFHLITPADVNPIRLQNSF</sequence>
<organism evidence="1 2">
    <name type="scientific">Moritella viscosa</name>
    <dbReference type="NCBI Taxonomy" id="80854"/>
    <lineage>
        <taxon>Bacteria</taxon>
        <taxon>Pseudomonadati</taxon>
        <taxon>Pseudomonadota</taxon>
        <taxon>Gammaproteobacteria</taxon>
        <taxon>Alteromonadales</taxon>
        <taxon>Moritellaceae</taxon>
        <taxon>Moritella</taxon>
    </lineage>
</organism>
<comment type="caution">
    <text evidence="1">The sequence shown here is derived from an EMBL/GenBank/DDBJ whole genome shotgun (WGS) entry which is preliminary data.</text>
</comment>
<protein>
    <submittedName>
        <fullName evidence="1">Uncharacterized protein</fullName>
    </submittedName>
</protein>
<keyword evidence="2" id="KW-1185">Reference proteome</keyword>